<feature type="binding site" evidence="3">
    <location>
        <position position="202"/>
    </location>
    <ligand>
        <name>a divalent metal cation</name>
        <dbReference type="ChEBI" id="CHEBI:60240"/>
    </ligand>
</feature>
<protein>
    <submittedName>
        <fullName evidence="5">Calcium-binding protein</fullName>
    </submittedName>
</protein>
<feature type="binding site" evidence="3">
    <location>
        <position position="19"/>
    </location>
    <ligand>
        <name>a divalent metal cation</name>
        <dbReference type="ChEBI" id="CHEBI:60240"/>
    </ligand>
</feature>
<organism evidence="5 6">
    <name type="scientific">Egicoccus halophilus</name>
    <dbReference type="NCBI Taxonomy" id="1670830"/>
    <lineage>
        <taxon>Bacteria</taxon>
        <taxon>Bacillati</taxon>
        <taxon>Actinomycetota</taxon>
        <taxon>Nitriliruptoria</taxon>
        <taxon>Egicoccales</taxon>
        <taxon>Egicoccaceae</taxon>
        <taxon>Egicoccus</taxon>
    </lineage>
</organism>
<dbReference type="SUPFAM" id="SSF63829">
    <property type="entry name" value="Calcium-dependent phosphotriesterase"/>
    <property type="match status" value="1"/>
</dbReference>
<evidence type="ECO:0000313" key="6">
    <source>
        <dbReference type="Proteomes" id="UP000650511"/>
    </source>
</evidence>
<dbReference type="GO" id="GO:0004341">
    <property type="term" value="F:gluconolactonase activity"/>
    <property type="evidence" value="ECO:0007669"/>
    <property type="project" value="TreeGrafter"/>
</dbReference>
<dbReference type="AlphaFoldDB" id="A0A8J3EUF0"/>
<keyword evidence="3" id="KW-0479">Metal-binding</keyword>
<evidence type="ECO:0000256" key="1">
    <source>
        <dbReference type="ARBA" id="ARBA00008853"/>
    </source>
</evidence>
<feature type="binding site" evidence="3">
    <location>
        <position position="107"/>
    </location>
    <ligand>
        <name>substrate</name>
    </ligand>
</feature>
<feature type="binding site" evidence="3">
    <location>
        <position position="125"/>
    </location>
    <ligand>
        <name>substrate</name>
    </ligand>
</feature>
<evidence type="ECO:0000259" key="4">
    <source>
        <dbReference type="Pfam" id="PF08450"/>
    </source>
</evidence>
<comment type="caution">
    <text evidence="5">The sequence shown here is derived from an EMBL/GenBank/DDBJ whole genome shotgun (WGS) entry which is preliminary data.</text>
</comment>
<dbReference type="InterPro" id="IPR011042">
    <property type="entry name" value="6-blade_b-propeller_TolB-like"/>
</dbReference>
<dbReference type="Gene3D" id="2.120.10.30">
    <property type="entry name" value="TolB, C-terminal domain"/>
    <property type="match status" value="1"/>
</dbReference>
<dbReference type="PANTHER" id="PTHR10907">
    <property type="entry name" value="REGUCALCIN"/>
    <property type="match status" value="1"/>
</dbReference>
<accession>A0A8J3EUF0</accession>
<dbReference type="EMBL" id="BMHA01000007">
    <property type="protein sequence ID" value="GGI07059.1"/>
    <property type="molecule type" value="Genomic_DNA"/>
</dbReference>
<reference evidence="5" key="1">
    <citation type="journal article" date="2014" name="Int. J. Syst. Evol. Microbiol.">
        <title>Complete genome sequence of Corynebacterium casei LMG S-19264T (=DSM 44701T), isolated from a smear-ripened cheese.</title>
        <authorList>
            <consortium name="US DOE Joint Genome Institute (JGI-PGF)"/>
            <person name="Walter F."/>
            <person name="Albersmeier A."/>
            <person name="Kalinowski J."/>
            <person name="Ruckert C."/>
        </authorList>
    </citation>
    <scope>NUCLEOTIDE SEQUENCE</scope>
    <source>
        <strain evidence="5">CGMCC 1.14988</strain>
    </source>
</reference>
<evidence type="ECO:0000256" key="3">
    <source>
        <dbReference type="PIRSR" id="PIRSR605511-2"/>
    </source>
</evidence>
<feature type="active site" description="Proton donor/acceptor" evidence="2">
    <location>
        <position position="202"/>
    </location>
</feature>
<reference evidence="5" key="2">
    <citation type="submission" date="2020-09" db="EMBL/GenBank/DDBJ databases">
        <authorList>
            <person name="Sun Q."/>
            <person name="Zhou Y."/>
        </authorList>
    </citation>
    <scope>NUCLEOTIDE SEQUENCE</scope>
    <source>
        <strain evidence="5">CGMCC 1.14988</strain>
    </source>
</reference>
<sequence length="299" mass="31062">MTRILSASPADELRCQLGEGPLWDAASGRLLYVDIEAGRVLAHDPDAGSSRILLDHDDFVTAVLPHADGSLLVGLRDGLGVLDPTASAHAPRLVTPLQADDDRVRCNDATVAPDGAVLIGTMDLEEETGHGQLHRVDEHGAVQLVRDGLTVSNGLGFSPDGHLLYHADTPSGRIDALTLGAGGEVTDRRTFVDLGDEGGLPDGLTVDAEGAVWTALWSAGVVRRYLPDGTLDAFVEFPVSHPTSCAFGGPDLDVLYVTTGGPEVGGEGDHAGALFRLTPGVRGLAVPRAAIPLDPVTGS</sequence>
<gene>
    <name evidence="5" type="ORF">GCM10011354_22200</name>
</gene>
<dbReference type="GO" id="GO:0005509">
    <property type="term" value="F:calcium ion binding"/>
    <property type="evidence" value="ECO:0007669"/>
    <property type="project" value="TreeGrafter"/>
</dbReference>
<dbReference type="InterPro" id="IPR005511">
    <property type="entry name" value="SMP-30"/>
</dbReference>
<evidence type="ECO:0000256" key="2">
    <source>
        <dbReference type="PIRSR" id="PIRSR605511-1"/>
    </source>
</evidence>
<feature type="binding site" evidence="3">
    <location>
        <position position="105"/>
    </location>
    <ligand>
        <name>substrate</name>
    </ligand>
</feature>
<dbReference type="PRINTS" id="PR01790">
    <property type="entry name" value="SMP30FAMILY"/>
</dbReference>
<dbReference type="Pfam" id="PF08450">
    <property type="entry name" value="SGL"/>
    <property type="match status" value="1"/>
</dbReference>
<keyword evidence="6" id="KW-1185">Reference proteome</keyword>
<keyword evidence="3" id="KW-0862">Zinc</keyword>
<dbReference type="RefSeq" id="WP_205745491.1">
    <property type="nucleotide sequence ID" value="NZ_BMHA01000007.1"/>
</dbReference>
<dbReference type="InterPro" id="IPR013658">
    <property type="entry name" value="SGL"/>
</dbReference>
<proteinExistence type="inferred from homology"/>
<feature type="binding site" evidence="3">
    <location>
        <position position="153"/>
    </location>
    <ligand>
        <name>a divalent metal cation</name>
        <dbReference type="ChEBI" id="CHEBI:60240"/>
    </ligand>
</feature>
<evidence type="ECO:0000313" key="5">
    <source>
        <dbReference type="EMBL" id="GGI07059.1"/>
    </source>
</evidence>
<dbReference type="PANTHER" id="PTHR10907:SF47">
    <property type="entry name" value="REGUCALCIN"/>
    <property type="match status" value="1"/>
</dbReference>
<comment type="similarity">
    <text evidence="1">Belongs to the SMP-30/CGR1 family.</text>
</comment>
<dbReference type="GO" id="GO:0019853">
    <property type="term" value="P:L-ascorbic acid biosynthetic process"/>
    <property type="evidence" value="ECO:0007669"/>
    <property type="project" value="TreeGrafter"/>
</dbReference>
<comment type="cofactor">
    <cofactor evidence="3">
        <name>Zn(2+)</name>
        <dbReference type="ChEBI" id="CHEBI:29105"/>
    </cofactor>
    <text evidence="3">Binds 1 divalent metal cation per subunit.</text>
</comment>
<dbReference type="Proteomes" id="UP000650511">
    <property type="component" value="Unassembled WGS sequence"/>
</dbReference>
<name>A0A8J3EUF0_9ACTN</name>
<feature type="domain" description="SMP-30/Gluconolactonase/LRE-like region" evidence="4">
    <location>
        <begin position="17"/>
        <end position="259"/>
    </location>
</feature>